<name>A0A5C6ZRL6_9FLAO</name>
<evidence type="ECO:0000313" key="3">
    <source>
        <dbReference type="EMBL" id="TXD92977.1"/>
    </source>
</evidence>
<feature type="signal peptide" evidence="2">
    <location>
        <begin position="1"/>
        <end position="19"/>
    </location>
</feature>
<dbReference type="EMBL" id="VORY01000015">
    <property type="protein sequence ID" value="TXD92977.1"/>
    <property type="molecule type" value="Genomic_DNA"/>
</dbReference>
<evidence type="ECO:0000256" key="1">
    <source>
        <dbReference type="SAM" id="MobiDB-lite"/>
    </source>
</evidence>
<evidence type="ECO:0000313" key="4">
    <source>
        <dbReference type="Proteomes" id="UP000321367"/>
    </source>
</evidence>
<reference evidence="3 4" key="1">
    <citation type="submission" date="2019-08" db="EMBL/GenBank/DDBJ databases">
        <title>Genome sequence of Gillisia hiemivivida IC154 (type strain).</title>
        <authorList>
            <person name="Bowman J.P."/>
        </authorList>
    </citation>
    <scope>NUCLEOTIDE SEQUENCE [LARGE SCALE GENOMIC DNA]</scope>
    <source>
        <strain evidence="3 4">IC154</strain>
    </source>
</reference>
<evidence type="ECO:0008006" key="5">
    <source>
        <dbReference type="Google" id="ProtNLM"/>
    </source>
</evidence>
<accession>A0A5C6ZRL6</accession>
<organism evidence="3 4">
    <name type="scientific">Gillisia hiemivivida</name>
    <dbReference type="NCBI Taxonomy" id="291190"/>
    <lineage>
        <taxon>Bacteria</taxon>
        <taxon>Pseudomonadati</taxon>
        <taxon>Bacteroidota</taxon>
        <taxon>Flavobacteriia</taxon>
        <taxon>Flavobacteriales</taxon>
        <taxon>Flavobacteriaceae</taxon>
        <taxon>Gillisia</taxon>
    </lineage>
</organism>
<keyword evidence="2" id="KW-0732">Signal</keyword>
<protein>
    <recommendedName>
        <fullName evidence="5">DUF4890 domain-containing protein</fullName>
    </recommendedName>
</protein>
<dbReference type="Proteomes" id="UP000321367">
    <property type="component" value="Unassembled WGS sequence"/>
</dbReference>
<comment type="caution">
    <text evidence="3">The sequence shown here is derived from an EMBL/GenBank/DDBJ whole genome shotgun (WGS) entry which is preliminary data.</text>
</comment>
<feature type="chain" id="PRO_5022863081" description="DUF4890 domain-containing protein" evidence="2">
    <location>
        <begin position="20"/>
        <end position="173"/>
    </location>
</feature>
<feature type="region of interest" description="Disordered" evidence="1">
    <location>
        <begin position="85"/>
        <end position="111"/>
    </location>
</feature>
<sequence>MKKISLVLIMLMSSFAAFAQVEKVHKDKDKDHMEHKEMKHMEMKSHDEDATMYSDKMAAKLSLNAEQKADLKKAQQKRWESMKELKAGHRAEMTEEDAEDMPQEKAEMHEQRMKIQDDFKEDIREILDDKQFARWEVMHNEEMKMDKEKMMMHKDKSKMKGNKKDHDDDGSEY</sequence>
<keyword evidence="4" id="KW-1185">Reference proteome</keyword>
<evidence type="ECO:0000256" key="2">
    <source>
        <dbReference type="SAM" id="SignalP"/>
    </source>
</evidence>
<proteinExistence type="predicted"/>
<dbReference type="OrthoDB" id="956918at2"/>
<dbReference type="AlphaFoldDB" id="A0A5C6ZRL6"/>
<feature type="compositionally biased region" description="Basic and acidic residues" evidence="1">
    <location>
        <begin position="102"/>
        <end position="111"/>
    </location>
</feature>
<feature type="region of interest" description="Disordered" evidence="1">
    <location>
        <begin position="146"/>
        <end position="173"/>
    </location>
</feature>
<dbReference type="Gene3D" id="1.20.120.1490">
    <property type="match status" value="1"/>
</dbReference>
<gene>
    <name evidence="3" type="ORF">ES724_12065</name>
</gene>
<dbReference type="RefSeq" id="WP_146933264.1">
    <property type="nucleotide sequence ID" value="NZ_CBCSHZ010000020.1"/>
</dbReference>